<feature type="binding site" evidence="2">
    <location>
        <begin position="161"/>
        <end position="164"/>
    </location>
    <ligand>
        <name>ATP</name>
        <dbReference type="ChEBI" id="CHEBI:30616"/>
    </ligand>
</feature>
<evidence type="ECO:0000313" key="5">
    <source>
        <dbReference type="Proteomes" id="UP000194151"/>
    </source>
</evidence>
<dbReference type="KEGG" id="bgv:CAL12_23850"/>
<keyword evidence="2" id="KW-0067">ATP-binding</keyword>
<feature type="domain" description="Fido" evidence="3">
    <location>
        <begin position="115"/>
        <end position="273"/>
    </location>
</feature>
<feature type="binding site" evidence="2">
    <location>
        <begin position="212"/>
        <end position="219"/>
    </location>
    <ligand>
        <name>ATP</name>
        <dbReference type="ChEBI" id="CHEBI:30616"/>
    </ligand>
</feature>
<evidence type="ECO:0000256" key="1">
    <source>
        <dbReference type="PIRSR" id="PIRSR640198-1"/>
    </source>
</evidence>
<gene>
    <name evidence="4" type="ORF">CAL12_23850</name>
</gene>
<dbReference type="EMBL" id="CP021108">
    <property type="protein sequence ID" value="ARP83541.1"/>
    <property type="molecule type" value="Genomic_DNA"/>
</dbReference>
<dbReference type="PROSITE" id="PS51459">
    <property type="entry name" value="FIDO"/>
    <property type="match status" value="1"/>
</dbReference>
<dbReference type="Pfam" id="PF02661">
    <property type="entry name" value="Fic"/>
    <property type="match status" value="1"/>
</dbReference>
<evidence type="ECO:0000256" key="2">
    <source>
        <dbReference type="PIRSR" id="PIRSR640198-2"/>
    </source>
</evidence>
<dbReference type="PANTHER" id="PTHR13504:SF38">
    <property type="entry name" value="FIDO DOMAIN-CONTAINING PROTEIN"/>
    <property type="match status" value="1"/>
</dbReference>
<dbReference type="Proteomes" id="UP000194151">
    <property type="component" value="Chromosome"/>
</dbReference>
<dbReference type="SUPFAM" id="SSF140931">
    <property type="entry name" value="Fic-like"/>
    <property type="match status" value="1"/>
</dbReference>
<accession>A0A1W6YRB5</accession>
<feature type="binding site" evidence="2">
    <location>
        <begin position="249"/>
        <end position="250"/>
    </location>
    <ligand>
        <name>ATP</name>
        <dbReference type="ChEBI" id="CHEBI:30616"/>
    </ligand>
</feature>
<dbReference type="GO" id="GO:0005524">
    <property type="term" value="F:ATP binding"/>
    <property type="evidence" value="ECO:0007669"/>
    <property type="project" value="UniProtKB-KW"/>
</dbReference>
<dbReference type="Gene3D" id="1.10.3290.10">
    <property type="entry name" value="Fido-like domain"/>
    <property type="match status" value="1"/>
</dbReference>
<dbReference type="InterPro" id="IPR040198">
    <property type="entry name" value="Fido_containing"/>
</dbReference>
<evidence type="ECO:0000259" key="3">
    <source>
        <dbReference type="PROSITE" id="PS51459"/>
    </source>
</evidence>
<dbReference type="InterPro" id="IPR003812">
    <property type="entry name" value="Fido"/>
</dbReference>
<organism evidence="4 5">
    <name type="scientific">Bordetella genomosp. 8</name>
    <dbReference type="NCBI Taxonomy" id="1416806"/>
    <lineage>
        <taxon>Bacteria</taxon>
        <taxon>Pseudomonadati</taxon>
        <taxon>Pseudomonadota</taxon>
        <taxon>Betaproteobacteria</taxon>
        <taxon>Burkholderiales</taxon>
        <taxon>Alcaligenaceae</taxon>
        <taxon>Bordetella</taxon>
    </lineage>
</organism>
<keyword evidence="5" id="KW-1185">Reference proteome</keyword>
<dbReference type="AlphaFoldDB" id="A0A1W6YRB5"/>
<feature type="active site" evidence="1">
    <location>
        <position position="208"/>
    </location>
</feature>
<dbReference type="PANTHER" id="PTHR13504">
    <property type="entry name" value="FIDO DOMAIN-CONTAINING PROTEIN DDB_G0283145"/>
    <property type="match status" value="1"/>
</dbReference>
<reference evidence="4 5" key="1">
    <citation type="submission" date="2017-05" db="EMBL/GenBank/DDBJ databases">
        <title>Complete and WGS of Bordetella genogroups.</title>
        <authorList>
            <person name="Spilker T."/>
            <person name="LiPuma J."/>
        </authorList>
    </citation>
    <scope>NUCLEOTIDE SEQUENCE [LARGE SCALE GENOMIC DNA]</scope>
    <source>
        <strain evidence="4 5">AU19157</strain>
    </source>
</reference>
<proteinExistence type="predicted"/>
<keyword evidence="2" id="KW-0547">Nucleotide-binding</keyword>
<sequence length="418" mass="47022">MHASNMIEPAFPNDAELVGLMESVADLRVSAVRLCADAGERSRVALSTLLRAMNSYYTNKIEGQHTLPADLEAAMGRRFSDDEDVHRRQELALAHMRLEADLEPVCRQLGWPEQFEMAWLCRIHRELYEQLPPQYRRVLDGEGNDRGALDPGGLREHDVRVGHHHAPPHEMLPDLLKHFAFRYGSDYNSTSRKVVAAGASMHRLSWIHPFADGNGRVSRLHNHLLLTSLGLTNGLWSPMRGLARRHADYYSALAAADATRRNATDGLVNLSSSGLTTWLRFWLDICLDQVRFMSAQLGFQTLEQRYISLALQVTHDFGRGAAHHRSQLDPIKLGHALYQLFRSGSMERGVFKAWLGVPDRSASRLISHLLSIRLLSSASRTAHLESNFPFYSLRFLFPGLWPEAEGIAPPEAPKAAMD</sequence>
<name>A0A1W6YRB5_9BORD</name>
<protein>
    <recommendedName>
        <fullName evidence="3">Fido domain-containing protein</fullName>
    </recommendedName>
</protein>
<dbReference type="STRING" id="1416806.CAL12_23850"/>
<evidence type="ECO:0000313" key="4">
    <source>
        <dbReference type="EMBL" id="ARP83541.1"/>
    </source>
</evidence>
<dbReference type="InterPro" id="IPR036597">
    <property type="entry name" value="Fido-like_dom_sf"/>
</dbReference>